<dbReference type="EMBL" id="AP014521">
    <property type="protein sequence ID" value="BAP58846.1"/>
    <property type="molecule type" value="Genomic_DNA"/>
</dbReference>
<keyword evidence="1" id="KW-1133">Transmembrane helix</keyword>
<evidence type="ECO:0000313" key="2">
    <source>
        <dbReference type="EMBL" id="BAP58846.1"/>
    </source>
</evidence>
<keyword evidence="1" id="KW-0812">Transmembrane</keyword>
<protein>
    <submittedName>
        <fullName evidence="2">Uncharacterized protein</fullName>
    </submittedName>
</protein>
<dbReference type="Proteomes" id="UP000031627">
    <property type="component" value="Chromosome"/>
</dbReference>
<name>A0A090BWM1_9ENTR</name>
<reference evidence="2 3" key="2">
    <citation type="journal article" date="2014" name="Curr. Biol.">
        <title>Symbiont-Supplemented Maternal Investment Underpinning Host's Ecological Adaptation.</title>
        <authorList>
            <person name="Kaiwa N."/>
            <person name="Hosokawa T."/>
            <person name="Nikoh N."/>
            <person name="Tanahashi M."/>
            <person name="Moriyama M."/>
            <person name="Meng X.Y."/>
            <person name="Maeda T."/>
            <person name="Yamaguchi K."/>
            <person name="Shigenobu S."/>
            <person name="Ito M."/>
            <person name="Fukatsu T."/>
        </authorList>
    </citation>
    <scope>NUCLEOTIDE SEQUENCE [LARGE SCALE GENOMIC DNA]</scope>
    <source>
        <strain evidence="2 3">UwTKB</strain>
    </source>
</reference>
<keyword evidence="1" id="KW-0472">Membrane</keyword>
<reference evidence="3" key="1">
    <citation type="submission" date="2013-11" db="EMBL/GenBank/DDBJ databases">
        <title>Symbiont-containing voluminous jelly as an extraordinary maternal gift for overwintering insect nymphs.</title>
        <authorList>
            <person name="Kaiwa N."/>
            <person name="Hosokawa T."/>
            <person name="Nikoh N."/>
            <person name="Meng X.Y."/>
            <person name="Tanahashi M."/>
            <person name="Moriyama M."/>
            <person name="Maeda T."/>
            <person name="Yamaguchi K."/>
            <person name="Shigenobu S."/>
            <person name="Ito M."/>
            <person name="Fukatsu T."/>
        </authorList>
    </citation>
    <scope>NUCLEOTIDE SEQUENCE [LARGE SCALE GENOMIC DNA]</scope>
    <source>
        <strain evidence="3">UwTKB</strain>
    </source>
</reference>
<dbReference type="HOGENOM" id="CLU_2636741_0_0_6"/>
<feature type="transmembrane region" description="Helical" evidence="1">
    <location>
        <begin position="20"/>
        <end position="47"/>
    </location>
</feature>
<gene>
    <name evidence="2" type="ORF">TGUWTKB_6220</name>
</gene>
<proteinExistence type="predicted"/>
<dbReference type="AlphaFoldDB" id="A0A090BWM1"/>
<accession>A0A090BWM1</accession>
<organism evidence="2 3">
    <name type="scientific">Candidatus Tachikawaea gelatinosa</name>
    <dbReference type="NCBI Taxonomy" id="1410383"/>
    <lineage>
        <taxon>Bacteria</taxon>
        <taxon>Pseudomonadati</taxon>
        <taxon>Pseudomonadota</taxon>
        <taxon>Gammaproteobacteria</taxon>
        <taxon>Enterobacterales</taxon>
        <taxon>Enterobacteriaceae</taxon>
        <taxon>Candidatus Tachikawaea</taxon>
    </lineage>
</organism>
<evidence type="ECO:0000256" key="1">
    <source>
        <dbReference type="SAM" id="Phobius"/>
    </source>
</evidence>
<evidence type="ECO:0000313" key="3">
    <source>
        <dbReference type="Proteomes" id="UP000031627"/>
    </source>
</evidence>
<dbReference type="KEGG" id="sbw:TGUWTKB_6220"/>
<sequence>MSFFFLQVKKKIRTDFSYKMIYFFYIKNNIESILNFVIITSFLEILIKIDIIKIIKYFIAYKVFTNFFYTTKIGNLT</sequence>
<keyword evidence="3" id="KW-1185">Reference proteome</keyword>
<dbReference type="STRING" id="1410383.TGUWTKB_6220"/>